<dbReference type="EMBL" id="RCOR01000022">
    <property type="protein sequence ID" value="RSN69016.1"/>
    <property type="molecule type" value="Genomic_DNA"/>
</dbReference>
<dbReference type="AlphaFoldDB" id="A0A429G5D9"/>
<reference evidence="2 3" key="1">
    <citation type="submission" date="2018-10" db="EMBL/GenBank/DDBJ databases">
        <title>Co-occurring genomic capacity for anaerobic methane metabolism and dissimilatory sulfite reduction discovered in the Korarchaeota.</title>
        <authorList>
            <person name="Mckay L.J."/>
            <person name="Dlakic M."/>
            <person name="Fields M.W."/>
            <person name="Delmont T.O."/>
            <person name="Eren A.M."/>
            <person name="Jay Z.J."/>
            <person name="Klingelsmith K.B."/>
            <person name="Rusch D.B."/>
            <person name="Inskeep W.P."/>
        </authorList>
    </citation>
    <scope>NUCLEOTIDE SEQUENCE [LARGE SCALE GENOMIC DNA]</scope>
    <source>
        <strain evidence="2 3">WS</strain>
    </source>
</reference>
<name>A0A429G5D9_9CREN</name>
<feature type="transmembrane region" description="Helical" evidence="1">
    <location>
        <begin position="6"/>
        <end position="24"/>
    </location>
</feature>
<gene>
    <name evidence="2" type="ORF">D9Q81_04275</name>
</gene>
<feature type="transmembrane region" description="Helical" evidence="1">
    <location>
        <begin position="36"/>
        <end position="57"/>
    </location>
</feature>
<organism evidence="2 3">
    <name type="scientific">Candidatus Korarchaeum cryptofilum</name>
    <dbReference type="NCBI Taxonomy" id="498846"/>
    <lineage>
        <taxon>Archaea</taxon>
        <taxon>Thermoproteota</taxon>
        <taxon>Candidatus Korarchaeia</taxon>
        <taxon>Candidatus Korarchaeales</taxon>
        <taxon>Candidatus Korarchaeaceae</taxon>
        <taxon>Candidatus Korarchaeum</taxon>
    </lineage>
</organism>
<proteinExistence type="predicted"/>
<evidence type="ECO:0000256" key="1">
    <source>
        <dbReference type="SAM" id="Phobius"/>
    </source>
</evidence>
<keyword evidence="1" id="KW-0472">Membrane</keyword>
<accession>A0A429G5D9</accession>
<comment type="caution">
    <text evidence="2">The sequence shown here is derived from an EMBL/GenBank/DDBJ whole genome shotgun (WGS) entry which is preliminary data.</text>
</comment>
<sequence length="66" mass="7131">MKLKGLLFGLGGIALLTTSFLVLIVDERSLIQILRVLSSIGLLIISSLMLIIAWKLLTMRPAPPAS</sequence>
<dbReference type="Proteomes" id="UP000278149">
    <property type="component" value="Unassembled WGS sequence"/>
</dbReference>
<keyword evidence="1" id="KW-1133">Transmembrane helix</keyword>
<dbReference type="RefSeq" id="WP_052567860.1">
    <property type="nucleotide sequence ID" value="NZ_RCOR01000022.1"/>
</dbReference>
<protein>
    <submittedName>
        <fullName evidence="2">Uncharacterized protein</fullName>
    </submittedName>
</protein>
<dbReference type="GeneID" id="25399847"/>
<evidence type="ECO:0000313" key="3">
    <source>
        <dbReference type="Proteomes" id="UP000278149"/>
    </source>
</evidence>
<evidence type="ECO:0000313" key="2">
    <source>
        <dbReference type="EMBL" id="RSN69016.1"/>
    </source>
</evidence>
<keyword evidence="1" id="KW-0812">Transmembrane</keyword>